<organism evidence="3 4">
    <name type="scientific">Paracoccus isoporae</name>
    <dbReference type="NCBI Taxonomy" id="591205"/>
    <lineage>
        <taxon>Bacteria</taxon>
        <taxon>Pseudomonadati</taxon>
        <taxon>Pseudomonadota</taxon>
        <taxon>Alphaproteobacteria</taxon>
        <taxon>Rhodobacterales</taxon>
        <taxon>Paracoccaceae</taxon>
        <taxon>Paracoccus</taxon>
    </lineage>
</organism>
<proteinExistence type="predicted"/>
<dbReference type="AlphaFoldDB" id="A0A1G6UTT5"/>
<dbReference type="GO" id="GO:0004753">
    <property type="term" value="F:saccharopine dehydrogenase activity"/>
    <property type="evidence" value="ECO:0007669"/>
    <property type="project" value="TreeGrafter"/>
</dbReference>
<dbReference type="Proteomes" id="UP000199344">
    <property type="component" value="Unassembled WGS sequence"/>
</dbReference>
<dbReference type="GO" id="GO:0005737">
    <property type="term" value="C:cytoplasm"/>
    <property type="evidence" value="ECO:0007669"/>
    <property type="project" value="TreeGrafter"/>
</dbReference>
<evidence type="ECO:0000256" key="1">
    <source>
        <dbReference type="ARBA" id="ARBA00023002"/>
    </source>
</evidence>
<dbReference type="Pfam" id="PF16653">
    <property type="entry name" value="Sacchrp_dh_C"/>
    <property type="match status" value="1"/>
</dbReference>
<gene>
    <name evidence="3" type="ORF">SAMN05421538_101629</name>
</gene>
<evidence type="ECO:0000313" key="3">
    <source>
        <dbReference type="EMBL" id="SDD44778.1"/>
    </source>
</evidence>
<evidence type="ECO:0000313" key="4">
    <source>
        <dbReference type="Proteomes" id="UP000199344"/>
    </source>
</evidence>
<dbReference type="InterPro" id="IPR051168">
    <property type="entry name" value="AASS"/>
</dbReference>
<feature type="domain" description="Saccharopine dehydrogenase-like C-terminal" evidence="2">
    <location>
        <begin position="113"/>
        <end position="360"/>
    </location>
</feature>
<sequence length="380" mass="41790">MSRIHWVHCGPDAVFGLRHLQQRGIEPMVWTAHGVSPDEIPAGQQRPYEAAALKAELARGDIIVAPRPTDLEVARIAMDCGAHLAVGWHVSPTLREAVGAAAGRGLSVLAEVGMVPGIDHLMARDLVNDYRQVAQDGDRLHFSSYGGGMPKHPDNFRHKFNLSPLPLLNALATPTSWIGQGETRRAAFPFEVIRSFDLNLPTPERHEVYPHYDVAPYLEAYGFDPGWTIATAERGAIRLKGWKQGWAAVFASIRQTGKDAEALATLSETLWAEHPFAPEEADRIVLSVALRAERDGRARWHREWVLDSTGGRSGFARFRLKSLMLALAAEALLAGRVEPGLHIGPTDPELIANWLVEITHEAGFARRIDHLRSDDAKGAA</sequence>
<accession>A0A1G6UTT5</accession>
<dbReference type="PANTHER" id="PTHR11133:SF22">
    <property type="entry name" value="ALPHA-AMINOADIPIC SEMIALDEHYDE SYNTHASE, MITOCHONDRIAL"/>
    <property type="match status" value="1"/>
</dbReference>
<name>A0A1G6UTT5_9RHOB</name>
<dbReference type="PANTHER" id="PTHR11133">
    <property type="entry name" value="SACCHAROPINE DEHYDROGENASE"/>
    <property type="match status" value="1"/>
</dbReference>
<dbReference type="Gene3D" id="3.30.360.10">
    <property type="entry name" value="Dihydrodipicolinate Reductase, domain 2"/>
    <property type="match status" value="1"/>
</dbReference>
<keyword evidence="4" id="KW-1185">Reference proteome</keyword>
<reference evidence="3 4" key="1">
    <citation type="submission" date="2016-10" db="EMBL/GenBank/DDBJ databases">
        <authorList>
            <person name="de Groot N.N."/>
        </authorList>
    </citation>
    <scope>NUCLEOTIDE SEQUENCE [LARGE SCALE GENOMIC DNA]</scope>
    <source>
        <strain evidence="3 4">DSM 22220</strain>
    </source>
</reference>
<dbReference type="InterPro" id="IPR032095">
    <property type="entry name" value="Sacchrp_dh-like_C"/>
</dbReference>
<dbReference type="SUPFAM" id="SSF55347">
    <property type="entry name" value="Glyceraldehyde-3-phosphate dehydrogenase-like, C-terminal domain"/>
    <property type="match status" value="1"/>
</dbReference>
<evidence type="ECO:0000259" key="2">
    <source>
        <dbReference type="Pfam" id="PF16653"/>
    </source>
</evidence>
<dbReference type="GO" id="GO:0019878">
    <property type="term" value="P:lysine biosynthetic process via aminoadipic acid"/>
    <property type="evidence" value="ECO:0007669"/>
    <property type="project" value="TreeGrafter"/>
</dbReference>
<protein>
    <submittedName>
        <fullName evidence="3">Saccharopine dehydrogenase (NADP+, L-glutamate forming)</fullName>
    </submittedName>
</protein>
<dbReference type="STRING" id="591205.SAMN05421538_101629"/>
<keyword evidence="1" id="KW-0560">Oxidoreductase</keyword>
<dbReference type="EMBL" id="FNAH01000001">
    <property type="protein sequence ID" value="SDD44778.1"/>
    <property type="molecule type" value="Genomic_DNA"/>
</dbReference>